<dbReference type="EMBL" id="JAPZBO010000004">
    <property type="protein sequence ID" value="KAJ5318305.1"/>
    <property type="molecule type" value="Genomic_DNA"/>
</dbReference>
<keyword evidence="2" id="KW-1185">Reference proteome</keyword>
<comment type="caution">
    <text evidence="1">The sequence shown here is derived from an EMBL/GenBank/DDBJ whole genome shotgun (WGS) entry which is preliminary data.</text>
</comment>
<reference evidence="1" key="2">
    <citation type="journal article" date="2023" name="IMA Fungus">
        <title>Comparative genomic study of the Penicillium genus elucidates a diverse pangenome and 15 lateral gene transfer events.</title>
        <authorList>
            <person name="Petersen C."/>
            <person name="Sorensen T."/>
            <person name="Nielsen M.R."/>
            <person name="Sondergaard T.E."/>
            <person name="Sorensen J.L."/>
            <person name="Fitzpatrick D.A."/>
            <person name="Frisvad J.C."/>
            <person name="Nielsen K.L."/>
        </authorList>
    </citation>
    <scope>NUCLEOTIDE SEQUENCE</scope>
    <source>
        <strain evidence="1">IBT 21472</strain>
    </source>
</reference>
<evidence type="ECO:0000313" key="2">
    <source>
        <dbReference type="Proteomes" id="UP001147746"/>
    </source>
</evidence>
<reference evidence="1" key="1">
    <citation type="submission" date="2022-12" db="EMBL/GenBank/DDBJ databases">
        <authorList>
            <person name="Petersen C."/>
        </authorList>
    </citation>
    <scope>NUCLEOTIDE SEQUENCE</scope>
    <source>
        <strain evidence="1">IBT 21472</strain>
    </source>
</reference>
<dbReference type="AlphaFoldDB" id="A0A9W9PZU8"/>
<dbReference type="Proteomes" id="UP001147746">
    <property type="component" value="Unassembled WGS sequence"/>
</dbReference>
<evidence type="ECO:0000313" key="1">
    <source>
        <dbReference type="EMBL" id="KAJ5318305.1"/>
    </source>
</evidence>
<gene>
    <name evidence="1" type="ORF">N7476_004725</name>
</gene>
<protein>
    <submittedName>
        <fullName evidence="1">Uncharacterized protein</fullName>
    </submittedName>
</protein>
<sequence length="104" mass="11878">MPPKKAIFLSNSSSEYFYAGASEADIHGPESRINDMIANISGEFILAQNKFYETETMLNTQIQHLAEHINIVEQQTWDQQKTIWSLESELAKERQKSSENAESL</sequence>
<name>A0A9W9PZU8_9EURO</name>
<proteinExistence type="predicted"/>
<organism evidence="1 2">
    <name type="scientific">Penicillium atrosanguineum</name>
    <dbReference type="NCBI Taxonomy" id="1132637"/>
    <lineage>
        <taxon>Eukaryota</taxon>
        <taxon>Fungi</taxon>
        <taxon>Dikarya</taxon>
        <taxon>Ascomycota</taxon>
        <taxon>Pezizomycotina</taxon>
        <taxon>Eurotiomycetes</taxon>
        <taxon>Eurotiomycetidae</taxon>
        <taxon>Eurotiales</taxon>
        <taxon>Aspergillaceae</taxon>
        <taxon>Penicillium</taxon>
    </lineage>
</organism>
<accession>A0A9W9PZU8</accession>